<reference evidence="1" key="1">
    <citation type="submission" date="2018-10" db="EMBL/GenBank/DDBJ databases">
        <authorList>
            <person name="Aoki K."/>
        </authorList>
    </citation>
    <scope>NUCLEOTIDE SEQUENCE</scope>
</reference>
<sequence length="83" mass="9270">MLDLGIELSLKITPKVIDGTTIYLIENNELIACLEDDISLKVIEEVKKIKPYQVVFKDRSFSNDNDKINAISSLSKVSTVSVI</sequence>
<name>A0A3B1E6H4_9ZZZZ</name>
<gene>
    <name evidence="1" type="ORF">MNB_ARC-1_322</name>
</gene>
<keyword evidence="1" id="KW-0489">Methyltransferase</keyword>
<dbReference type="EMBL" id="UOYO01000027">
    <property type="protein sequence ID" value="VAY87694.1"/>
    <property type="molecule type" value="Genomic_DNA"/>
</dbReference>
<keyword evidence="1" id="KW-0808">Transferase</keyword>
<organism evidence="1">
    <name type="scientific">hydrothermal vent metagenome</name>
    <dbReference type="NCBI Taxonomy" id="652676"/>
    <lineage>
        <taxon>unclassified sequences</taxon>
        <taxon>metagenomes</taxon>
        <taxon>ecological metagenomes</taxon>
    </lineage>
</organism>
<protein>
    <submittedName>
        <fullName evidence="1">Type III restriction-modification system methylation subunit</fullName>
        <ecNumber evidence="1">2.1.1.72</ecNumber>
    </submittedName>
</protein>
<dbReference type="EC" id="2.1.1.72" evidence="1"/>
<dbReference type="AlphaFoldDB" id="A0A3B1E6H4"/>
<dbReference type="GO" id="GO:0032259">
    <property type="term" value="P:methylation"/>
    <property type="evidence" value="ECO:0007669"/>
    <property type="project" value="UniProtKB-KW"/>
</dbReference>
<proteinExistence type="predicted"/>
<accession>A0A3B1E6H4</accession>
<evidence type="ECO:0000313" key="1">
    <source>
        <dbReference type="EMBL" id="VAY87694.1"/>
    </source>
</evidence>
<dbReference type="GO" id="GO:0009007">
    <property type="term" value="F:site-specific DNA-methyltransferase (adenine-specific) activity"/>
    <property type="evidence" value="ECO:0007669"/>
    <property type="project" value="UniProtKB-EC"/>
</dbReference>